<comment type="caution">
    <text evidence="1">The sequence shown here is derived from an EMBL/GenBank/DDBJ whole genome shotgun (WGS) entry which is preliminary data.</text>
</comment>
<dbReference type="AlphaFoldDB" id="K1JEZ2"/>
<dbReference type="Proteomes" id="UP000005835">
    <property type="component" value="Unassembled WGS sequence"/>
</dbReference>
<name>K1JEZ2_9BURK</name>
<protein>
    <submittedName>
        <fullName evidence="1">Uncharacterized protein</fullName>
    </submittedName>
</protein>
<evidence type="ECO:0000313" key="2">
    <source>
        <dbReference type="Proteomes" id="UP000005835"/>
    </source>
</evidence>
<dbReference type="HOGENOM" id="CLU_2572600_0_0_4"/>
<evidence type="ECO:0000313" key="1">
    <source>
        <dbReference type="EMBL" id="EKB30165.1"/>
    </source>
</evidence>
<gene>
    <name evidence="1" type="ORF">HMPREF9465_02231</name>
</gene>
<organism evidence="1 2">
    <name type="scientific">Sutterella wadsworthensis 2_1_59BFAA</name>
    <dbReference type="NCBI Taxonomy" id="742823"/>
    <lineage>
        <taxon>Bacteria</taxon>
        <taxon>Pseudomonadati</taxon>
        <taxon>Pseudomonadota</taxon>
        <taxon>Betaproteobacteria</taxon>
        <taxon>Burkholderiales</taxon>
        <taxon>Sutterellaceae</taxon>
        <taxon>Sutterella</taxon>
    </lineage>
</organism>
<reference evidence="1 2" key="1">
    <citation type="submission" date="2012-05" db="EMBL/GenBank/DDBJ databases">
        <title>The Genome Sequence of Sutterella wadsworthensis 2_1_59BFAA.</title>
        <authorList>
            <consortium name="The Broad Institute Genome Sequencing Platform"/>
            <person name="Earl A."/>
            <person name="Ward D."/>
            <person name="Feldgarden M."/>
            <person name="Gevers D."/>
            <person name="Daigneault M."/>
            <person name="Strauss J."/>
            <person name="Allen-Vercoe E."/>
            <person name="Walker B."/>
            <person name="Young S.K."/>
            <person name="Zeng Q."/>
            <person name="Gargeya S."/>
            <person name="Fitzgerald M."/>
            <person name="Haas B."/>
            <person name="Abouelleil A."/>
            <person name="Alvarado L."/>
            <person name="Arachchi H.M."/>
            <person name="Berlin A.M."/>
            <person name="Chapman S.B."/>
            <person name="Goldberg J."/>
            <person name="Griggs A."/>
            <person name="Gujja S."/>
            <person name="Hansen M."/>
            <person name="Howarth C."/>
            <person name="Imamovic A."/>
            <person name="Larimer J."/>
            <person name="McCowen C."/>
            <person name="Montmayeur A."/>
            <person name="Murphy C."/>
            <person name="Neiman D."/>
            <person name="Pearson M."/>
            <person name="Priest M."/>
            <person name="Roberts A."/>
            <person name="Saif S."/>
            <person name="Shea T."/>
            <person name="Sisk P."/>
            <person name="Sykes S."/>
            <person name="Wortman J."/>
            <person name="Nusbaum C."/>
            <person name="Birren B."/>
        </authorList>
    </citation>
    <scope>NUCLEOTIDE SEQUENCE [LARGE SCALE GENOMIC DNA]</scope>
    <source>
        <strain evidence="1 2">2_1_59BFAA</strain>
    </source>
</reference>
<keyword evidence="2" id="KW-1185">Reference proteome</keyword>
<accession>K1JEZ2</accession>
<sequence>MSTDKVKASPFNPVDHMETDEEIIEFIVDCYNEDPEGRVYLRACQFLGDSRGTLKTYEILQRATREIASRNQQPSLKHAIA</sequence>
<proteinExistence type="predicted"/>
<dbReference type="EMBL" id="ADMG01000052">
    <property type="protein sequence ID" value="EKB30165.1"/>
    <property type="molecule type" value="Genomic_DNA"/>
</dbReference>
<dbReference type="eggNOG" id="ENOG5032QJC">
    <property type="taxonomic scope" value="Bacteria"/>
</dbReference>